<dbReference type="Gene3D" id="1.25.40.10">
    <property type="entry name" value="Tetratricopeptide repeat domain"/>
    <property type="match status" value="1"/>
</dbReference>
<dbReference type="STRING" id="1380566.A0A179FXB8"/>
<dbReference type="Proteomes" id="UP000078397">
    <property type="component" value="Unassembled WGS sequence"/>
</dbReference>
<dbReference type="RefSeq" id="XP_018146367.1">
    <property type="nucleotide sequence ID" value="XM_018293245.1"/>
</dbReference>
<dbReference type="EMBL" id="LSBJ02000002">
    <property type="protein sequence ID" value="OAQ69830.1"/>
    <property type="molecule type" value="Genomic_DNA"/>
</dbReference>
<dbReference type="OrthoDB" id="2958217at2759"/>
<keyword evidence="4" id="KW-1185">Reference proteome</keyword>
<dbReference type="PANTHER" id="PTHR33112">
    <property type="entry name" value="DOMAIN PROTEIN, PUTATIVE-RELATED"/>
    <property type="match status" value="1"/>
</dbReference>
<evidence type="ECO:0000313" key="3">
    <source>
        <dbReference type="EMBL" id="OAQ69830.1"/>
    </source>
</evidence>
<feature type="domain" description="Heterokaryon incompatibility" evidence="2">
    <location>
        <begin position="781"/>
        <end position="943"/>
    </location>
</feature>
<dbReference type="Pfam" id="PF06985">
    <property type="entry name" value="HET"/>
    <property type="match status" value="1"/>
</dbReference>
<dbReference type="GeneID" id="28857239"/>
<proteinExistence type="predicted"/>
<comment type="caution">
    <text evidence="3">The sequence shown here is derived from an EMBL/GenBank/DDBJ whole genome shotgun (WGS) entry which is preliminary data.</text>
</comment>
<dbReference type="PANTHER" id="PTHR33112:SF12">
    <property type="entry name" value="HETEROKARYON INCOMPATIBILITY DOMAIN-CONTAINING PROTEIN"/>
    <property type="match status" value="1"/>
</dbReference>
<sequence>MTDNSHSESKELDEVTRLVGTYGGIREALNSGSLSLEQEVRLRSDIVDLLIKDSDQSGLYDYLQDAIQHLETILRRLPRDSPERAVHLSKMSYVQMSEHVATNSRHALDEAVSNGRQAKELGVTHNLLQSRPDVYINVMKNFGFALSQRYAITLQANDLEEAIACAKEIYDHAPKDSAEYYMNLNNFASRLRMQYSESQNPDDINEAMRLIRELQSRTASGSREHGFAAAQLGVIGADKFKQTKELQDLDEALGYCKAGLDSLPATHELRIQILRVITNLYDSRYKSTSEEGDLRGHVQYSERLLRAIPPGNNARGKYLVEYMRGLHKLAERLKSLEQFRRNIRQLKSLLLDMPSNYPEKPGCHSVLADFYLSQYDLSRDLQDLMACVGAVREAVLDYNEVARESGSPQSTIQASWPWDLGISLGKLFQAPRDNPMRKAAERGLPEELNHCRQLQSSAPSALEQFYQQSGPRLKVLSKSLDAGRALSSDEIENEIRKLKEEKGATVSNRRPYKTSDYVNELGARKLAMDESKNIILDLSGIMGSILGIDRDKTYTREELCALHAEMEQKAIDNARSEGRHPNLRLCRMCRDEVKILQPVQDGFELAAKRAWLPFGNYFQLLDRSNCSICSLMLSAITTKSSGALHPRLAAIDPEVQGIRLTSGQLSTKEKLIRFDYGMKAAGELRLLTSQNYSQALRQGWQVSAHSSPAEILANQNGPIYDASGQQINPNLVKSWLRDCDNNHRSACNHPRLGKRADAVISLILINVQDECLVSSSSDAKYFALSYVWGQVDMSKTFKSNYSDRLKAHSLAAICFPKTIQDAMAFVRSLDERYLWVDALCIVQDDDIQMARDIPNMDIIYSQAFATIVALSGTDANSGLPGVSPGTREPQKVATVTISNKSPALDDDPHSNDKEIVGLVATPRQLYLEIELSRWSARSWIVQEHLLSRRCLFFAPDALYFQCGQSTLSEGGANEEYVALMLDKLRGTDNDLLNKANRNNPLSSLTELHDMSLRERMSKTFNAYAKLVEIYSRRNLTYKSDILKAFAGIFAVLEEYFESAAVHGLPSAVISHALLWTPIARLPRRGSQLPTSRSASTTPNSQFPTWSWVGWDGPVEYRVFEMSNGKIALPTTSVKAYYQSNNDPIIEPTWEQNQLHEHIKQESHIPDQQGVPVGKTDRDGDKTQRRQVIAKMVPDLVRGSTWFIGAAQTPQNRQDSYIETKLLRFTARTVALPAFGVSSRKEYLSYQSQVHNRSPQAVRRILDRKGKHCGLWWEQAGYGYVGLDMSPDSEANIDLLEISRYGPMHCHRDGPSLVEGPISMFDKDEYPEFGSGSGLVNILAVDLDMGLPDGIGERCTVAVIHSAAWEAASPQEKEVRMV</sequence>
<dbReference type="KEGG" id="pchm:VFPPC_15492"/>
<protein>
    <submittedName>
        <fullName evidence="3">Heterokaryon incompatibility protein (HET) domain-containing protein</fullName>
    </submittedName>
</protein>
<evidence type="ECO:0000256" key="1">
    <source>
        <dbReference type="SAM" id="MobiDB-lite"/>
    </source>
</evidence>
<name>A0A179FXB8_METCM</name>
<feature type="region of interest" description="Disordered" evidence="1">
    <location>
        <begin position="1160"/>
        <end position="1181"/>
    </location>
</feature>
<reference evidence="3 4" key="1">
    <citation type="journal article" date="2016" name="PLoS Pathog.">
        <title>Biosynthesis of antibiotic leucinostatins in bio-control fungus Purpureocillium lilacinum and their inhibition on phytophthora revealed by genome mining.</title>
        <authorList>
            <person name="Wang G."/>
            <person name="Liu Z."/>
            <person name="Lin R."/>
            <person name="Li E."/>
            <person name="Mao Z."/>
            <person name="Ling J."/>
            <person name="Yang Y."/>
            <person name="Yin W.B."/>
            <person name="Xie B."/>
        </authorList>
    </citation>
    <scope>NUCLEOTIDE SEQUENCE [LARGE SCALE GENOMIC DNA]</scope>
    <source>
        <strain evidence="3">170</strain>
    </source>
</reference>
<evidence type="ECO:0000259" key="2">
    <source>
        <dbReference type="Pfam" id="PF06985"/>
    </source>
</evidence>
<gene>
    <name evidence="3" type="ORF">VFPPC_15492</name>
</gene>
<accession>A0A179FXB8</accession>
<dbReference type="InterPro" id="IPR010730">
    <property type="entry name" value="HET"/>
</dbReference>
<evidence type="ECO:0000313" key="4">
    <source>
        <dbReference type="Proteomes" id="UP000078397"/>
    </source>
</evidence>
<dbReference type="InterPro" id="IPR011990">
    <property type="entry name" value="TPR-like_helical_dom_sf"/>
</dbReference>
<organism evidence="3 4">
    <name type="scientific">Pochonia chlamydosporia 170</name>
    <dbReference type="NCBI Taxonomy" id="1380566"/>
    <lineage>
        <taxon>Eukaryota</taxon>
        <taxon>Fungi</taxon>
        <taxon>Dikarya</taxon>
        <taxon>Ascomycota</taxon>
        <taxon>Pezizomycotina</taxon>
        <taxon>Sordariomycetes</taxon>
        <taxon>Hypocreomycetidae</taxon>
        <taxon>Hypocreales</taxon>
        <taxon>Clavicipitaceae</taxon>
        <taxon>Pochonia</taxon>
    </lineage>
</organism>